<accession>A0ABD5YMM2</accession>
<dbReference type="Pfam" id="PF25951">
    <property type="entry name" value="DUF7989"/>
    <property type="match status" value="1"/>
</dbReference>
<dbReference type="EMBL" id="JBHTAX010000001">
    <property type="protein sequence ID" value="MFC7190476.1"/>
    <property type="molecule type" value="Genomic_DNA"/>
</dbReference>
<dbReference type="Proteomes" id="UP001596417">
    <property type="component" value="Unassembled WGS sequence"/>
</dbReference>
<name>A0ABD5YMM2_9EURY</name>
<protein>
    <submittedName>
        <fullName evidence="2">Uncharacterized protein</fullName>
    </submittedName>
</protein>
<evidence type="ECO:0000313" key="3">
    <source>
        <dbReference type="Proteomes" id="UP001596417"/>
    </source>
</evidence>
<feature type="compositionally biased region" description="Basic and acidic residues" evidence="1">
    <location>
        <begin position="83"/>
        <end position="95"/>
    </location>
</feature>
<keyword evidence="3" id="KW-1185">Reference proteome</keyword>
<evidence type="ECO:0000313" key="2">
    <source>
        <dbReference type="EMBL" id="MFC7190476.1"/>
    </source>
</evidence>
<sequence>MTDETRSTLEGIDHTNPYTDESFGDAMVYHRGPVVAADGGEETRREDQTGSASENSNEASQLRGPQLADVDHTPPFGEGVNRVYERGTEGRNESV</sequence>
<reference evidence="2 3" key="1">
    <citation type="journal article" date="2019" name="Int. J. Syst. Evol. Microbiol.">
        <title>The Global Catalogue of Microorganisms (GCM) 10K type strain sequencing project: providing services to taxonomists for standard genome sequencing and annotation.</title>
        <authorList>
            <consortium name="The Broad Institute Genomics Platform"/>
            <consortium name="The Broad Institute Genome Sequencing Center for Infectious Disease"/>
            <person name="Wu L."/>
            <person name="Ma J."/>
        </authorList>
    </citation>
    <scope>NUCLEOTIDE SEQUENCE [LARGE SCALE GENOMIC DNA]</scope>
    <source>
        <strain evidence="2 3">RDMS1</strain>
    </source>
</reference>
<gene>
    <name evidence="2" type="ORF">ACFQL7_11885</name>
</gene>
<dbReference type="GeneID" id="76200093"/>
<evidence type="ECO:0000256" key="1">
    <source>
        <dbReference type="SAM" id="MobiDB-lite"/>
    </source>
</evidence>
<organism evidence="2 3">
    <name type="scientific">Halocatena marina</name>
    <dbReference type="NCBI Taxonomy" id="2934937"/>
    <lineage>
        <taxon>Archaea</taxon>
        <taxon>Methanobacteriati</taxon>
        <taxon>Methanobacteriota</taxon>
        <taxon>Stenosarchaea group</taxon>
        <taxon>Halobacteria</taxon>
        <taxon>Halobacteriales</taxon>
        <taxon>Natronomonadaceae</taxon>
        <taxon>Halocatena</taxon>
    </lineage>
</organism>
<dbReference type="RefSeq" id="WP_248907370.1">
    <property type="nucleotide sequence ID" value="NZ_CP109979.1"/>
</dbReference>
<feature type="region of interest" description="Disordered" evidence="1">
    <location>
        <begin position="1"/>
        <end position="95"/>
    </location>
</feature>
<feature type="compositionally biased region" description="Basic and acidic residues" evidence="1">
    <location>
        <begin position="1"/>
        <end position="13"/>
    </location>
</feature>
<dbReference type="AlphaFoldDB" id="A0ABD5YMM2"/>
<feature type="compositionally biased region" description="Polar residues" evidence="1">
    <location>
        <begin position="49"/>
        <end position="60"/>
    </location>
</feature>
<proteinExistence type="predicted"/>
<dbReference type="InterPro" id="IPR058742">
    <property type="entry name" value="DUF7989"/>
</dbReference>
<comment type="caution">
    <text evidence="2">The sequence shown here is derived from an EMBL/GenBank/DDBJ whole genome shotgun (WGS) entry which is preliminary data.</text>
</comment>